<keyword evidence="1" id="KW-0732">Signal</keyword>
<dbReference type="Proteomes" id="UP000017820">
    <property type="component" value="Unassembled WGS sequence"/>
</dbReference>
<accession>V4H0C0</accession>
<protein>
    <submittedName>
        <fullName evidence="2">Uncharacterized protein</fullName>
    </submittedName>
</protein>
<comment type="caution">
    <text evidence="2">The sequence shown here is derived from an EMBL/GenBank/DDBJ whole genome shotgun (WGS) entry which is preliminary data.</text>
</comment>
<feature type="signal peptide" evidence="1">
    <location>
        <begin position="1"/>
        <end position="21"/>
    </location>
</feature>
<evidence type="ECO:0000256" key="1">
    <source>
        <dbReference type="SAM" id="SignalP"/>
    </source>
</evidence>
<evidence type="ECO:0000313" key="3">
    <source>
        <dbReference type="Proteomes" id="UP000017820"/>
    </source>
</evidence>
<proteinExistence type="predicted"/>
<name>V4H0C0_PSEL2</name>
<dbReference type="RefSeq" id="WP_023401497.1">
    <property type="nucleotide sequence ID" value="NZ_AUSV01000133.1"/>
</dbReference>
<gene>
    <name evidence="2" type="ORF">PL2TA16_01242</name>
</gene>
<feature type="chain" id="PRO_5004718763" evidence="1">
    <location>
        <begin position="22"/>
        <end position="124"/>
    </location>
</feature>
<dbReference type="EMBL" id="AUSV01000133">
    <property type="protein sequence ID" value="ESP90851.1"/>
    <property type="molecule type" value="Genomic_DNA"/>
</dbReference>
<reference evidence="2 3" key="1">
    <citation type="submission" date="2013-07" db="EMBL/GenBank/DDBJ databases">
        <title>Draft genome sequence of Pseudoalteromonas luteoviolacea 2ta16.</title>
        <authorList>
            <person name="Allen E.E."/>
            <person name="Azam F."/>
            <person name="Podell S."/>
        </authorList>
    </citation>
    <scope>NUCLEOTIDE SEQUENCE [LARGE SCALE GENOMIC DNA]</scope>
    <source>
        <strain evidence="2 3">2ta16</strain>
    </source>
</reference>
<organism evidence="2 3">
    <name type="scientific">Pseudoalteromonas luteoviolacea (strain 2ta16)</name>
    <dbReference type="NCBI Taxonomy" id="1353533"/>
    <lineage>
        <taxon>Bacteria</taxon>
        <taxon>Pseudomonadati</taxon>
        <taxon>Pseudomonadota</taxon>
        <taxon>Gammaproteobacteria</taxon>
        <taxon>Alteromonadales</taxon>
        <taxon>Pseudoalteromonadaceae</taxon>
        <taxon>Pseudoalteromonas</taxon>
    </lineage>
</organism>
<dbReference type="AlphaFoldDB" id="V4H0C0"/>
<evidence type="ECO:0000313" key="2">
    <source>
        <dbReference type="EMBL" id="ESP90851.1"/>
    </source>
</evidence>
<sequence length="124" mass="13463">MIRFFSVVLFLSFISISQAHSADKWLVNVNVAELSAGYKEGYLLVSFNTEGGSSVFTNPKNCARVSGNFFIVDPNNANVDHIYPMLLAAKTAQQPVSIAIDANHCGTSGFEHGQSRPSIARVKL</sequence>
<dbReference type="GeneID" id="29919048"/>
<dbReference type="PATRIC" id="fig|1353533.3.peg.4661"/>